<reference evidence="1 2" key="1">
    <citation type="submission" date="2024-04" db="EMBL/GenBank/DDBJ databases">
        <title>Human intestinal bacterial collection.</title>
        <authorList>
            <person name="Pauvert C."/>
            <person name="Hitch T.C.A."/>
            <person name="Clavel T."/>
        </authorList>
    </citation>
    <scope>NUCLEOTIDE SEQUENCE [LARGE SCALE GENOMIC DNA]</scope>
    <source>
        <strain evidence="1 2">CLA-KB-H42</strain>
    </source>
</reference>
<organism evidence="1 2">
    <name type="scientific">Raoultibacter massiliensis</name>
    <dbReference type="NCBI Taxonomy" id="1852371"/>
    <lineage>
        <taxon>Bacteria</taxon>
        <taxon>Bacillati</taxon>
        <taxon>Actinomycetota</taxon>
        <taxon>Coriobacteriia</taxon>
        <taxon>Eggerthellales</taxon>
        <taxon>Eggerthellaceae</taxon>
        <taxon>Raoultibacter</taxon>
    </lineage>
</organism>
<accession>A0ABV1JGC2</accession>
<name>A0ABV1JGC2_9ACTN</name>
<dbReference type="Gene3D" id="3.30.565.10">
    <property type="entry name" value="Histidine kinase-like ATPase, C-terminal domain"/>
    <property type="match status" value="1"/>
</dbReference>
<dbReference type="SUPFAM" id="SSF55874">
    <property type="entry name" value="ATPase domain of HSP90 chaperone/DNA topoisomerase II/histidine kinase"/>
    <property type="match status" value="1"/>
</dbReference>
<evidence type="ECO:0000313" key="1">
    <source>
        <dbReference type="EMBL" id="MEQ3364129.1"/>
    </source>
</evidence>
<dbReference type="EMBL" id="JBBNOP010000016">
    <property type="protein sequence ID" value="MEQ3364129.1"/>
    <property type="molecule type" value="Genomic_DNA"/>
</dbReference>
<dbReference type="RefSeq" id="WP_349227910.1">
    <property type="nucleotide sequence ID" value="NZ_JBBNOP010000016.1"/>
</dbReference>
<evidence type="ECO:0000313" key="2">
    <source>
        <dbReference type="Proteomes" id="UP001487305"/>
    </source>
</evidence>
<dbReference type="InterPro" id="IPR036890">
    <property type="entry name" value="HATPase_C_sf"/>
</dbReference>
<comment type="caution">
    <text evidence="1">The sequence shown here is derived from an EMBL/GenBank/DDBJ whole genome shotgun (WGS) entry which is preliminary data.</text>
</comment>
<sequence>MAEMFGVDIAGRVRNLKLHKNESLFPLFEAVVNSIQAIEDRRQENPEAPSGEIVIEVSRDLTLDVDGLQEAPITSFVIHDNGIGFTEDNFRSFLQSDSTYKESRGGKGVGRFCWLKVFTNAN</sequence>
<gene>
    <name evidence="1" type="ORF">AAA083_14185</name>
</gene>
<protein>
    <recommendedName>
        <fullName evidence="3">Histidine kinase/HSP90-like ATPase domain-containing protein</fullName>
    </recommendedName>
</protein>
<keyword evidence="2" id="KW-1185">Reference proteome</keyword>
<proteinExistence type="predicted"/>
<dbReference type="Proteomes" id="UP001487305">
    <property type="component" value="Unassembled WGS sequence"/>
</dbReference>
<evidence type="ECO:0008006" key="3">
    <source>
        <dbReference type="Google" id="ProtNLM"/>
    </source>
</evidence>